<organism evidence="4 5">
    <name type="scientific">Bifidobacterium xylocopae</name>
    <dbReference type="NCBI Taxonomy" id="2493119"/>
    <lineage>
        <taxon>Bacteria</taxon>
        <taxon>Bacillati</taxon>
        <taxon>Actinomycetota</taxon>
        <taxon>Actinomycetes</taxon>
        <taxon>Bifidobacteriales</taxon>
        <taxon>Bifidobacteriaceae</taxon>
        <taxon>Bifidobacterium</taxon>
    </lineage>
</organism>
<feature type="binding site" evidence="3">
    <location>
        <position position="59"/>
    </location>
    <ligand>
        <name>substrate</name>
    </ligand>
</feature>
<evidence type="ECO:0000256" key="1">
    <source>
        <dbReference type="ARBA" id="ARBA00022801"/>
    </source>
</evidence>
<dbReference type="GO" id="GO:0005829">
    <property type="term" value="C:cytosol"/>
    <property type="evidence" value="ECO:0007669"/>
    <property type="project" value="TreeGrafter"/>
</dbReference>
<dbReference type="PANTHER" id="PTHR46517">
    <property type="entry name" value="FRUCTOSE-2,6-BISPHOSPHATASE TIGAR"/>
    <property type="match status" value="1"/>
</dbReference>
<feature type="active site" description="Tele-phosphohistidine intermediate" evidence="2">
    <location>
        <position position="10"/>
    </location>
</feature>
<protein>
    <submittedName>
        <fullName evidence="4">Histidine phosphatase family protein</fullName>
    </submittedName>
</protein>
<comment type="caution">
    <text evidence="4">The sequence shown here is derived from an EMBL/GenBank/DDBJ whole genome shotgun (WGS) entry which is preliminary data.</text>
</comment>
<dbReference type="RefSeq" id="WP_113852776.1">
    <property type="nucleotide sequence ID" value="NZ_PDCH01000001.1"/>
</dbReference>
<dbReference type="EMBL" id="PDCH01000001">
    <property type="protein sequence ID" value="RBQ00117.1"/>
    <property type="molecule type" value="Genomic_DNA"/>
</dbReference>
<dbReference type="Proteomes" id="UP000252345">
    <property type="component" value="Unassembled WGS sequence"/>
</dbReference>
<dbReference type="SMART" id="SM00855">
    <property type="entry name" value="PGAM"/>
    <property type="match status" value="1"/>
</dbReference>
<evidence type="ECO:0000313" key="5">
    <source>
        <dbReference type="Proteomes" id="UP000252345"/>
    </source>
</evidence>
<reference evidence="4 5" key="1">
    <citation type="submission" date="2017-10" db="EMBL/GenBank/DDBJ databases">
        <title>Bifidobacterium xylocopum sp. nov. and Bifidobacterium aemilianum sp. nov., from the carpenter bee (Xylocopa violacea) digestive tract.</title>
        <authorList>
            <person name="Alberoni D."/>
            <person name="Baffoni L."/>
            <person name="Di Gioia D."/>
            <person name="Gaggia F."/>
            <person name="Biavati B."/>
        </authorList>
    </citation>
    <scope>NUCLEOTIDE SEQUENCE [LARGE SCALE GENOMIC DNA]</scope>
    <source>
        <strain evidence="4 5">XV2</strain>
    </source>
</reference>
<dbReference type="OrthoDB" id="4131070at2"/>
<proteinExistence type="predicted"/>
<dbReference type="AlphaFoldDB" id="A0A366KEH2"/>
<evidence type="ECO:0000256" key="3">
    <source>
        <dbReference type="PIRSR" id="PIRSR613078-2"/>
    </source>
</evidence>
<dbReference type="GO" id="GO:0045820">
    <property type="term" value="P:negative regulation of glycolytic process"/>
    <property type="evidence" value="ECO:0007669"/>
    <property type="project" value="TreeGrafter"/>
</dbReference>
<dbReference type="GO" id="GO:0004331">
    <property type="term" value="F:fructose-2,6-bisphosphate 2-phosphatase activity"/>
    <property type="evidence" value="ECO:0007669"/>
    <property type="project" value="TreeGrafter"/>
</dbReference>
<feature type="binding site" evidence="3">
    <location>
        <begin position="88"/>
        <end position="91"/>
    </location>
    <ligand>
        <name>substrate</name>
    </ligand>
</feature>
<dbReference type="Pfam" id="PF00300">
    <property type="entry name" value="His_Phos_1"/>
    <property type="match status" value="1"/>
</dbReference>
<dbReference type="CDD" id="cd07067">
    <property type="entry name" value="HP_PGM_like"/>
    <property type="match status" value="1"/>
</dbReference>
<name>A0A366KEH2_9BIFI</name>
<evidence type="ECO:0000256" key="2">
    <source>
        <dbReference type="PIRSR" id="PIRSR613078-1"/>
    </source>
</evidence>
<dbReference type="InterPro" id="IPR051695">
    <property type="entry name" value="Phosphoglycerate_Mutase"/>
</dbReference>
<dbReference type="PANTHER" id="PTHR46517:SF1">
    <property type="entry name" value="FRUCTOSE-2,6-BISPHOSPHATASE TIGAR"/>
    <property type="match status" value="1"/>
</dbReference>
<evidence type="ECO:0000313" key="4">
    <source>
        <dbReference type="EMBL" id="RBQ00117.1"/>
    </source>
</evidence>
<sequence>MVLHIYAVRHGQTYFNRYNRLQGWSNSPLTERGLADAERAGRKLEGVAFQAAYSSDTTRARATAERILDLNQASAPRPTLRTAMNFREQFYGYYEGQDMGLAWWAAGAPHGAPSYQGIVDEFGLGATRDFLKQADPFHDAEDDQEYWRRVEGGFRLLAQDGTLRDGDRVLLVWHGNSLLSMMHRFAGDGYDLSERPTNGSVTVFDYDTAAPFERSIEVVSYNQ</sequence>
<accession>A0A366KEH2</accession>
<feature type="binding site" evidence="3">
    <location>
        <begin position="9"/>
        <end position="16"/>
    </location>
    <ligand>
        <name>substrate</name>
    </ligand>
</feature>
<dbReference type="SUPFAM" id="SSF53254">
    <property type="entry name" value="Phosphoglycerate mutase-like"/>
    <property type="match status" value="1"/>
</dbReference>
<dbReference type="InterPro" id="IPR029033">
    <property type="entry name" value="His_PPase_superfam"/>
</dbReference>
<dbReference type="Gene3D" id="3.40.50.1240">
    <property type="entry name" value="Phosphoglycerate mutase-like"/>
    <property type="match status" value="1"/>
</dbReference>
<gene>
    <name evidence="4" type="ORF">CRD59_01270</name>
</gene>
<feature type="active site" description="Proton donor/acceptor" evidence="2">
    <location>
        <position position="88"/>
    </location>
</feature>
<dbReference type="GO" id="GO:0043456">
    <property type="term" value="P:regulation of pentose-phosphate shunt"/>
    <property type="evidence" value="ECO:0007669"/>
    <property type="project" value="TreeGrafter"/>
</dbReference>
<keyword evidence="1" id="KW-0378">Hydrolase</keyword>
<dbReference type="InterPro" id="IPR013078">
    <property type="entry name" value="His_Pase_superF_clade-1"/>
</dbReference>
<keyword evidence="5" id="KW-1185">Reference proteome</keyword>